<dbReference type="AlphaFoldDB" id="A0AAV7UCZ2"/>
<dbReference type="EMBL" id="JANPWB010000005">
    <property type="protein sequence ID" value="KAJ1185582.1"/>
    <property type="molecule type" value="Genomic_DNA"/>
</dbReference>
<feature type="region of interest" description="Disordered" evidence="1">
    <location>
        <begin position="99"/>
        <end position="175"/>
    </location>
</feature>
<dbReference type="Proteomes" id="UP001066276">
    <property type="component" value="Chromosome 3_1"/>
</dbReference>
<protein>
    <submittedName>
        <fullName evidence="2">Uncharacterized protein</fullName>
    </submittedName>
</protein>
<evidence type="ECO:0000256" key="1">
    <source>
        <dbReference type="SAM" id="MobiDB-lite"/>
    </source>
</evidence>
<evidence type="ECO:0000313" key="3">
    <source>
        <dbReference type="Proteomes" id="UP001066276"/>
    </source>
</evidence>
<sequence>MLRRWSTKTGRGGEGKFCLSHAISSVASGPRLSFRTPSYRRALQCDAIQQSSRERVSGHPPSRYASDRRFCVSRHSASPVLWEPRSVLFLPAFAPPGALRHSRRPRPFRRPPSGAPDGEHLPIPVRRVVQSSTGVGSPEATLRPASRALASRSSGRRLQLLWPQNGGRPVHQLPD</sequence>
<organism evidence="2 3">
    <name type="scientific">Pleurodeles waltl</name>
    <name type="common">Iberian ribbed newt</name>
    <dbReference type="NCBI Taxonomy" id="8319"/>
    <lineage>
        <taxon>Eukaryota</taxon>
        <taxon>Metazoa</taxon>
        <taxon>Chordata</taxon>
        <taxon>Craniata</taxon>
        <taxon>Vertebrata</taxon>
        <taxon>Euteleostomi</taxon>
        <taxon>Amphibia</taxon>
        <taxon>Batrachia</taxon>
        <taxon>Caudata</taxon>
        <taxon>Salamandroidea</taxon>
        <taxon>Salamandridae</taxon>
        <taxon>Pleurodelinae</taxon>
        <taxon>Pleurodeles</taxon>
    </lineage>
</organism>
<reference evidence="2" key="1">
    <citation type="journal article" date="2022" name="bioRxiv">
        <title>Sequencing and chromosome-scale assembly of the giantPleurodeles waltlgenome.</title>
        <authorList>
            <person name="Brown T."/>
            <person name="Elewa A."/>
            <person name="Iarovenko S."/>
            <person name="Subramanian E."/>
            <person name="Araus A.J."/>
            <person name="Petzold A."/>
            <person name="Susuki M."/>
            <person name="Suzuki K.-i.T."/>
            <person name="Hayashi T."/>
            <person name="Toyoda A."/>
            <person name="Oliveira C."/>
            <person name="Osipova E."/>
            <person name="Leigh N.D."/>
            <person name="Simon A."/>
            <person name="Yun M.H."/>
        </authorList>
    </citation>
    <scope>NUCLEOTIDE SEQUENCE</scope>
    <source>
        <strain evidence="2">20211129_DDA</strain>
        <tissue evidence="2">Liver</tissue>
    </source>
</reference>
<name>A0AAV7UCZ2_PLEWA</name>
<keyword evidence="3" id="KW-1185">Reference proteome</keyword>
<comment type="caution">
    <text evidence="2">The sequence shown here is derived from an EMBL/GenBank/DDBJ whole genome shotgun (WGS) entry which is preliminary data.</text>
</comment>
<feature type="compositionally biased region" description="Basic residues" evidence="1">
    <location>
        <begin position="100"/>
        <end position="109"/>
    </location>
</feature>
<proteinExistence type="predicted"/>
<evidence type="ECO:0000313" key="2">
    <source>
        <dbReference type="EMBL" id="KAJ1185582.1"/>
    </source>
</evidence>
<feature type="compositionally biased region" description="Low complexity" evidence="1">
    <location>
        <begin position="140"/>
        <end position="161"/>
    </location>
</feature>
<accession>A0AAV7UCZ2</accession>
<gene>
    <name evidence="2" type="ORF">NDU88_002374</name>
</gene>